<evidence type="ECO:0000313" key="9">
    <source>
        <dbReference type="Proteomes" id="UP000317303"/>
    </source>
</evidence>
<comment type="cofactor">
    <cofactor evidence="1">
        <name>[3Fe-4S] cluster</name>
        <dbReference type="ChEBI" id="CHEBI:21137"/>
    </cofactor>
</comment>
<keyword evidence="2" id="KW-0813">Transport</keyword>
<proteinExistence type="predicted"/>
<reference evidence="8 9" key="1">
    <citation type="submission" date="2019-07" db="EMBL/GenBank/DDBJ databases">
        <title>R&amp;d 2014.</title>
        <authorList>
            <person name="Klenk H.-P."/>
        </authorList>
    </citation>
    <scope>NUCLEOTIDE SEQUENCE [LARGE SCALE GENOMIC DNA]</scope>
    <source>
        <strain evidence="8 9">DSM 43194</strain>
    </source>
</reference>
<evidence type="ECO:0000313" key="8">
    <source>
        <dbReference type="EMBL" id="TWH18666.1"/>
    </source>
</evidence>
<dbReference type="SUPFAM" id="SSF54862">
    <property type="entry name" value="4Fe-4S ferredoxins"/>
    <property type="match status" value="1"/>
</dbReference>
<dbReference type="EMBL" id="VLJV01000001">
    <property type="protein sequence ID" value="TWH18666.1"/>
    <property type="molecule type" value="Genomic_DNA"/>
</dbReference>
<keyword evidence="9" id="KW-1185">Reference proteome</keyword>
<dbReference type="GO" id="GO:0051538">
    <property type="term" value="F:3 iron, 4 sulfur cluster binding"/>
    <property type="evidence" value="ECO:0007669"/>
    <property type="project" value="UniProtKB-KW"/>
</dbReference>
<dbReference type="OrthoDB" id="3215002at2"/>
<dbReference type="Gene3D" id="3.30.70.20">
    <property type="match status" value="1"/>
</dbReference>
<evidence type="ECO:0000256" key="3">
    <source>
        <dbReference type="ARBA" id="ARBA00022723"/>
    </source>
</evidence>
<dbReference type="PANTHER" id="PTHR36923">
    <property type="entry name" value="FERREDOXIN"/>
    <property type="match status" value="1"/>
</dbReference>
<dbReference type="GO" id="GO:0046872">
    <property type="term" value="F:metal ion binding"/>
    <property type="evidence" value="ECO:0007669"/>
    <property type="project" value="UniProtKB-KW"/>
</dbReference>
<evidence type="ECO:0000256" key="7">
    <source>
        <dbReference type="ARBA" id="ARBA00023291"/>
    </source>
</evidence>
<dbReference type="Pfam" id="PF13459">
    <property type="entry name" value="Fer4_15"/>
    <property type="match status" value="1"/>
</dbReference>
<dbReference type="PANTHER" id="PTHR36923:SF3">
    <property type="entry name" value="FERREDOXIN"/>
    <property type="match status" value="1"/>
</dbReference>
<name>A0A660C5Q4_9PSEU</name>
<sequence length="63" mass="6817">MKIILDRSKCGVLGICESVAPEFFEVTDDGDIAVLREDVPADRVAELEEAVLSCPTEALRLAP</sequence>
<protein>
    <submittedName>
        <fullName evidence="8">Ferredoxin</fullName>
    </submittedName>
</protein>
<keyword evidence="6" id="KW-0411">Iron-sulfur</keyword>
<dbReference type="Proteomes" id="UP000317303">
    <property type="component" value="Unassembled WGS sequence"/>
</dbReference>
<gene>
    <name evidence="8" type="ORF">JD82_00487</name>
</gene>
<accession>A0A660C5Q4</accession>
<evidence type="ECO:0000256" key="1">
    <source>
        <dbReference type="ARBA" id="ARBA00001927"/>
    </source>
</evidence>
<dbReference type="InterPro" id="IPR051269">
    <property type="entry name" value="Fe-S_cluster_ET"/>
</dbReference>
<keyword evidence="3" id="KW-0479">Metal-binding</keyword>
<keyword evidence="5" id="KW-0408">Iron</keyword>
<evidence type="ECO:0000256" key="5">
    <source>
        <dbReference type="ARBA" id="ARBA00023004"/>
    </source>
</evidence>
<comment type="caution">
    <text evidence="8">The sequence shown here is derived from an EMBL/GenBank/DDBJ whole genome shotgun (WGS) entry which is preliminary data.</text>
</comment>
<evidence type="ECO:0000256" key="6">
    <source>
        <dbReference type="ARBA" id="ARBA00023014"/>
    </source>
</evidence>
<keyword evidence="4" id="KW-0249">Electron transport</keyword>
<dbReference type="RefSeq" id="WP_030534208.1">
    <property type="nucleotide sequence ID" value="NZ_JOIJ01000026.1"/>
</dbReference>
<dbReference type="AlphaFoldDB" id="A0A660C5Q4"/>
<organism evidence="8 9">
    <name type="scientific">Prauserella rugosa</name>
    <dbReference type="NCBI Taxonomy" id="43354"/>
    <lineage>
        <taxon>Bacteria</taxon>
        <taxon>Bacillati</taxon>
        <taxon>Actinomycetota</taxon>
        <taxon>Actinomycetes</taxon>
        <taxon>Pseudonocardiales</taxon>
        <taxon>Pseudonocardiaceae</taxon>
        <taxon>Prauserella</taxon>
    </lineage>
</organism>
<keyword evidence="7" id="KW-0003">3Fe-4S</keyword>
<evidence type="ECO:0000256" key="4">
    <source>
        <dbReference type="ARBA" id="ARBA00022982"/>
    </source>
</evidence>
<evidence type="ECO:0000256" key="2">
    <source>
        <dbReference type="ARBA" id="ARBA00022448"/>
    </source>
</evidence>